<proteinExistence type="predicted"/>
<evidence type="ECO:0000313" key="1">
    <source>
        <dbReference type="EMBL" id="MTW34573.1"/>
    </source>
</evidence>
<gene>
    <name evidence="1" type="ORF">GM655_17350</name>
</gene>
<dbReference type="PANTHER" id="PTHR43747">
    <property type="entry name" value="FAD-BINDING PROTEIN"/>
    <property type="match status" value="1"/>
</dbReference>
<dbReference type="InterPro" id="IPR050816">
    <property type="entry name" value="Flavin-dep_Halogenase_NPB"/>
</dbReference>
<protein>
    <recommendedName>
        <fullName evidence="3">Tryptophan halogenase</fullName>
    </recommendedName>
</protein>
<dbReference type="InterPro" id="IPR006905">
    <property type="entry name" value="Flavin_halogenase"/>
</dbReference>
<dbReference type="InterPro" id="IPR036188">
    <property type="entry name" value="FAD/NAD-bd_sf"/>
</dbReference>
<accession>A0ABW9STU5</accession>
<dbReference type="SUPFAM" id="SSF51905">
    <property type="entry name" value="FAD/NAD(P)-binding domain"/>
    <property type="match status" value="1"/>
</dbReference>
<evidence type="ECO:0008006" key="3">
    <source>
        <dbReference type="Google" id="ProtNLM"/>
    </source>
</evidence>
<keyword evidence="2" id="KW-1185">Reference proteome</keyword>
<dbReference type="RefSeq" id="WP_155435944.1">
    <property type="nucleotide sequence ID" value="NZ_JBHLXK010000006.1"/>
</dbReference>
<dbReference type="EMBL" id="WNKW01000005">
    <property type="protein sequence ID" value="MTW34573.1"/>
    <property type="molecule type" value="Genomic_DNA"/>
</dbReference>
<dbReference type="Proteomes" id="UP000735592">
    <property type="component" value="Unassembled WGS sequence"/>
</dbReference>
<sequence>MQPYQRIVILGGGTAGWMAALALVTSQRAVEVEVVEAAPTCSIGIGVASCAALREFHRMVGIDEADFLRATLGSYRLGTELRDWQHLGQRYFDMLAGMEPDGTAAQYAYQFDTQLYAGYLRRLAMLRGVHRNVGRLEQAIRRADGGISALQLSNGRNICADLFIDCSGGDALLLGAELGVPFVDFSQWLPADAVWLCPAERSAATPAPCNIAVALDAGWAWQISLQHRSEHGYIYSRRHCDDATARTRLLARLDGAALAEPRLQHLRSGHRSRFWQHNVVALGQAAGQLEPLEAPAVMLIQRGLTDILQVLASPASAQADAIAAYNRAQERLYCYERDRLILHYARSTRQDSQFWRDMGKLALPDALALRLQAWRECVNPPRHEAARLDGASWGGIYAATGCVLRRCDPVLLELTREEALHARDARRVRLAALMELVQREYGQQHQLLA</sequence>
<dbReference type="Gene3D" id="3.50.50.60">
    <property type="entry name" value="FAD/NAD(P)-binding domain"/>
    <property type="match status" value="2"/>
</dbReference>
<reference evidence="1 2" key="1">
    <citation type="submission" date="2019-11" db="EMBL/GenBank/DDBJ databases">
        <title>Type strains purchased from KCTC, JCM and DSMZ.</title>
        <authorList>
            <person name="Lu H."/>
        </authorList>
    </citation>
    <scope>NUCLEOTIDE SEQUENCE [LARGE SCALE GENOMIC DNA]</scope>
    <source>
        <strain evidence="1 2">DSM 103461</strain>
    </source>
</reference>
<name>A0ABW9STU5_9BURK</name>
<comment type="caution">
    <text evidence="1">The sequence shown here is derived from an EMBL/GenBank/DDBJ whole genome shotgun (WGS) entry which is preliminary data.</text>
</comment>
<evidence type="ECO:0000313" key="2">
    <source>
        <dbReference type="Proteomes" id="UP000735592"/>
    </source>
</evidence>
<dbReference type="PANTHER" id="PTHR43747:SF4">
    <property type="entry name" value="FLAVIN-DEPENDENT TRYPTOPHAN HALOGENASE"/>
    <property type="match status" value="1"/>
</dbReference>
<dbReference type="Pfam" id="PF04820">
    <property type="entry name" value="Trp_halogenase"/>
    <property type="match status" value="2"/>
</dbReference>
<organism evidence="1 2">
    <name type="scientific">Pseudoduganella danionis</name>
    <dbReference type="NCBI Taxonomy" id="1890295"/>
    <lineage>
        <taxon>Bacteria</taxon>
        <taxon>Pseudomonadati</taxon>
        <taxon>Pseudomonadota</taxon>
        <taxon>Betaproteobacteria</taxon>
        <taxon>Burkholderiales</taxon>
        <taxon>Oxalobacteraceae</taxon>
        <taxon>Telluria group</taxon>
        <taxon>Pseudoduganella</taxon>
    </lineage>
</organism>